<keyword evidence="6 9" id="KW-0812">Transmembrane</keyword>
<keyword evidence="3 9" id="KW-0813">Transport</keyword>
<dbReference type="InterPro" id="IPR059040">
    <property type="entry name" value="HH_CyaD-like"/>
</dbReference>
<dbReference type="InterPro" id="IPR058982">
    <property type="entry name" value="Beta-barrel_AprE"/>
</dbReference>
<protein>
    <recommendedName>
        <fullName evidence="9">Membrane fusion protein (MFP) family protein</fullName>
    </recommendedName>
</protein>
<evidence type="ECO:0000256" key="6">
    <source>
        <dbReference type="ARBA" id="ARBA00022692"/>
    </source>
</evidence>
<name>A0A1G9LCD9_9PSED</name>
<dbReference type="InterPro" id="IPR010129">
    <property type="entry name" value="T1SS_HlyD"/>
</dbReference>
<dbReference type="STRING" id="137658.SAMN05216186_12473"/>
<evidence type="ECO:0000259" key="11">
    <source>
        <dbReference type="Pfam" id="PF26002"/>
    </source>
</evidence>
<dbReference type="PANTHER" id="PTHR30386">
    <property type="entry name" value="MEMBRANE FUSION SUBUNIT OF EMRAB-TOLC MULTIDRUG EFFLUX PUMP"/>
    <property type="match status" value="1"/>
</dbReference>
<dbReference type="Gene3D" id="2.40.50.100">
    <property type="match status" value="1"/>
</dbReference>
<dbReference type="Gene3D" id="1.10.287.470">
    <property type="entry name" value="Helix hairpin bin"/>
    <property type="match status" value="1"/>
</dbReference>
<gene>
    <name evidence="12" type="ORF">SAMN05216186_12473</name>
</gene>
<evidence type="ECO:0000259" key="10">
    <source>
        <dbReference type="Pfam" id="PF25988"/>
    </source>
</evidence>
<dbReference type="RefSeq" id="WP_084338126.1">
    <property type="nucleotide sequence ID" value="NZ_FNFD01000024.1"/>
</dbReference>
<dbReference type="Proteomes" id="UP000198706">
    <property type="component" value="Unassembled WGS sequence"/>
</dbReference>
<feature type="transmembrane region" description="Helical" evidence="9">
    <location>
        <begin position="59"/>
        <end position="77"/>
    </location>
</feature>
<dbReference type="Pfam" id="PF26002">
    <property type="entry name" value="Beta-barrel_AprE"/>
    <property type="match status" value="1"/>
</dbReference>
<dbReference type="GO" id="GO:0015031">
    <property type="term" value="P:protein transport"/>
    <property type="evidence" value="ECO:0007669"/>
    <property type="project" value="InterPro"/>
</dbReference>
<keyword evidence="5 9" id="KW-0997">Cell inner membrane</keyword>
<evidence type="ECO:0000256" key="7">
    <source>
        <dbReference type="ARBA" id="ARBA00022989"/>
    </source>
</evidence>
<keyword evidence="8 9" id="KW-0472">Membrane</keyword>
<dbReference type="InterPro" id="IPR050739">
    <property type="entry name" value="MFP"/>
</dbReference>
<dbReference type="Gene3D" id="2.40.30.170">
    <property type="match status" value="1"/>
</dbReference>
<dbReference type="GO" id="GO:0005886">
    <property type="term" value="C:plasma membrane"/>
    <property type="evidence" value="ECO:0007669"/>
    <property type="project" value="UniProtKB-SubCell"/>
</dbReference>
<accession>A0A1G9LCD9</accession>
<evidence type="ECO:0000313" key="13">
    <source>
        <dbReference type="Proteomes" id="UP000198706"/>
    </source>
</evidence>
<feature type="domain" description="AprE-like beta-barrel" evidence="11">
    <location>
        <begin position="365"/>
        <end position="451"/>
    </location>
</feature>
<dbReference type="PANTHER" id="PTHR30386:SF27">
    <property type="entry name" value="MEMBRANE FUSION PROTEIN (MFP) FAMILY PROTEIN"/>
    <property type="match status" value="1"/>
</dbReference>
<evidence type="ECO:0000256" key="8">
    <source>
        <dbReference type="ARBA" id="ARBA00023136"/>
    </source>
</evidence>
<proteinExistence type="inferred from homology"/>
<keyword evidence="4 9" id="KW-1003">Cell membrane</keyword>
<dbReference type="NCBIfam" id="TIGR01843">
    <property type="entry name" value="type_I_hlyD"/>
    <property type="match status" value="1"/>
</dbReference>
<evidence type="ECO:0000256" key="9">
    <source>
        <dbReference type="RuleBase" id="RU365093"/>
    </source>
</evidence>
<keyword evidence="7 9" id="KW-1133">Transmembrane helix</keyword>
<evidence type="ECO:0000256" key="5">
    <source>
        <dbReference type="ARBA" id="ARBA00022519"/>
    </source>
</evidence>
<dbReference type="SUPFAM" id="SSF111369">
    <property type="entry name" value="HlyD-like secretion proteins"/>
    <property type="match status" value="1"/>
</dbReference>
<organism evidence="12 13">
    <name type="scientific">Pseudomonas indica</name>
    <dbReference type="NCBI Taxonomy" id="137658"/>
    <lineage>
        <taxon>Bacteria</taxon>
        <taxon>Pseudomonadati</taxon>
        <taxon>Pseudomonadota</taxon>
        <taxon>Gammaproteobacteria</taxon>
        <taxon>Pseudomonadales</taxon>
        <taxon>Pseudomonadaceae</taxon>
        <taxon>Pseudomonas</taxon>
    </lineage>
</organism>
<sequence length="475" mass="52942">MTQSTSARRDLLNRYRSTWRHAWRQRKAMDAPPRLSHEVQFLPAALALQEQPVHPAPRYIQWTILAFAVIALIWACVGEIDVVATASGKIVPSGKSKIIQPSEVAVVKAIHVYDGEQVKAGDLLVELDASMTGADVDRLKSDLLAAQVDSARARSLLGAIEHDREPASLAALLPQATPEQQRAADTWLRGQYLELRSALDQGDAEIEQRQAEIQAAKAWVGKLQESLPITRQLSADYKRLLDKAYVAKHAYLEKEQARLDQERELAIQQARVLELTAARSAAERQQHRVIAQTRRAMLDLQHEAEQRAASLTQELKKAEQRDRLTRLTTPVDGTVQQLAIHTPGGVVTEAQPLMVIVPSDQPVEVEAMLENKDIGFVHPGQEVEIKVETFTFTKYGVVHGTVQSVSNDAIEDEKLGLVYSTRIQLKEKTLPVGGKEIALSPGMAVRAEVKTDKRRVIDYFLSPLKEYVDESLIER</sequence>
<feature type="domain" description="CyaD-like alpha-helical hairpin" evidence="10">
    <location>
        <begin position="128"/>
        <end position="324"/>
    </location>
</feature>
<evidence type="ECO:0000313" key="12">
    <source>
        <dbReference type="EMBL" id="SDL59397.1"/>
    </source>
</evidence>
<dbReference type="AlphaFoldDB" id="A0A1G9LCD9"/>
<reference evidence="12 13" key="1">
    <citation type="submission" date="2016-10" db="EMBL/GenBank/DDBJ databases">
        <authorList>
            <person name="de Groot N.N."/>
        </authorList>
    </citation>
    <scope>NUCLEOTIDE SEQUENCE [LARGE SCALE GENOMIC DNA]</scope>
    <source>
        <strain evidence="12 13">JCM 21544</strain>
    </source>
</reference>
<dbReference type="PRINTS" id="PR01490">
    <property type="entry name" value="RTXTOXIND"/>
</dbReference>
<evidence type="ECO:0000256" key="3">
    <source>
        <dbReference type="ARBA" id="ARBA00022448"/>
    </source>
</evidence>
<comment type="subcellular location">
    <subcellularLocation>
        <location evidence="1 9">Cell inner membrane</location>
        <topology evidence="1 9">Single-pass membrane protein</topology>
    </subcellularLocation>
</comment>
<evidence type="ECO:0000256" key="4">
    <source>
        <dbReference type="ARBA" id="ARBA00022475"/>
    </source>
</evidence>
<dbReference type="EMBL" id="FNFD01000024">
    <property type="protein sequence ID" value="SDL59397.1"/>
    <property type="molecule type" value="Genomic_DNA"/>
</dbReference>
<evidence type="ECO:0000256" key="2">
    <source>
        <dbReference type="ARBA" id="ARBA00009477"/>
    </source>
</evidence>
<dbReference type="Pfam" id="PF25988">
    <property type="entry name" value="HH_CyaD"/>
    <property type="match status" value="1"/>
</dbReference>
<comment type="similarity">
    <text evidence="2 9">Belongs to the membrane fusion protein (MFP) (TC 8.A.1) family.</text>
</comment>
<keyword evidence="13" id="KW-1185">Reference proteome</keyword>
<evidence type="ECO:0000256" key="1">
    <source>
        <dbReference type="ARBA" id="ARBA00004377"/>
    </source>
</evidence>